<feature type="transmembrane region" description="Helical" evidence="1">
    <location>
        <begin position="44"/>
        <end position="63"/>
    </location>
</feature>
<dbReference type="Gramene" id="OIW17254">
    <property type="protein sequence ID" value="OIW17254"/>
    <property type="gene ID" value="TanjilG_22366"/>
</dbReference>
<reference evidence="2 3" key="1">
    <citation type="journal article" date="2017" name="Plant Biotechnol. J.">
        <title>A comprehensive draft genome sequence for lupin (Lupinus angustifolius), an emerging health food: insights into plant-microbe interactions and legume evolution.</title>
        <authorList>
            <person name="Hane J.K."/>
            <person name="Ming Y."/>
            <person name="Kamphuis L.G."/>
            <person name="Nelson M.N."/>
            <person name="Garg G."/>
            <person name="Atkins C.A."/>
            <person name="Bayer P.E."/>
            <person name="Bravo A."/>
            <person name="Bringans S."/>
            <person name="Cannon S."/>
            <person name="Edwards D."/>
            <person name="Foley R."/>
            <person name="Gao L.L."/>
            <person name="Harrison M.J."/>
            <person name="Huang W."/>
            <person name="Hurgobin B."/>
            <person name="Li S."/>
            <person name="Liu C.W."/>
            <person name="McGrath A."/>
            <person name="Morahan G."/>
            <person name="Murray J."/>
            <person name="Weller J."/>
            <person name="Jian J."/>
            <person name="Singh K.B."/>
        </authorList>
    </citation>
    <scope>NUCLEOTIDE SEQUENCE [LARGE SCALE GENOMIC DNA]</scope>
    <source>
        <strain evidence="3">cv. Tanjil</strain>
        <tissue evidence="2">Whole plant</tissue>
    </source>
</reference>
<organism evidence="2 3">
    <name type="scientific">Lupinus angustifolius</name>
    <name type="common">Narrow-leaved blue lupine</name>
    <dbReference type="NCBI Taxonomy" id="3871"/>
    <lineage>
        <taxon>Eukaryota</taxon>
        <taxon>Viridiplantae</taxon>
        <taxon>Streptophyta</taxon>
        <taxon>Embryophyta</taxon>
        <taxon>Tracheophyta</taxon>
        <taxon>Spermatophyta</taxon>
        <taxon>Magnoliopsida</taxon>
        <taxon>eudicotyledons</taxon>
        <taxon>Gunneridae</taxon>
        <taxon>Pentapetalae</taxon>
        <taxon>rosids</taxon>
        <taxon>fabids</taxon>
        <taxon>Fabales</taxon>
        <taxon>Fabaceae</taxon>
        <taxon>Papilionoideae</taxon>
        <taxon>50 kb inversion clade</taxon>
        <taxon>genistoids sensu lato</taxon>
        <taxon>core genistoids</taxon>
        <taxon>Genisteae</taxon>
        <taxon>Lupinus</taxon>
    </lineage>
</organism>
<dbReference type="Proteomes" id="UP000188354">
    <property type="component" value="Chromosome LG02"/>
</dbReference>
<protein>
    <submittedName>
        <fullName evidence="2">Uncharacterized protein</fullName>
    </submittedName>
</protein>
<evidence type="ECO:0000313" key="3">
    <source>
        <dbReference type="Proteomes" id="UP000188354"/>
    </source>
</evidence>
<evidence type="ECO:0000256" key="1">
    <source>
        <dbReference type="SAM" id="Phobius"/>
    </source>
</evidence>
<dbReference type="AlphaFoldDB" id="A0A4P1RSR8"/>
<keyword evidence="1" id="KW-1133">Transmembrane helix</keyword>
<name>A0A4P1RSR8_LUPAN</name>
<evidence type="ECO:0000313" key="2">
    <source>
        <dbReference type="EMBL" id="OIW17254.1"/>
    </source>
</evidence>
<sequence length="137" mass="15597">MQMISFRGSTFHPPLRSCGVFLHLEAPGMVVVLLKDILLLKKILFYHHVLVLRLLLFLIWCVMEGLGKLAQDYPKNIVWKKGFIRLLCVTKTSKVYEGSITFGDVAVKSSERDNVKDSTLHNPFATEFATIVWSTKT</sequence>
<keyword evidence="3" id="KW-1185">Reference proteome</keyword>
<dbReference type="EMBL" id="CM007362">
    <property type="protein sequence ID" value="OIW17254.1"/>
    <property type="molecule type" value="Genomic_DNA"/>
</dbReference>
<gene>
    <name evidence="2" type="ORF">TanjilG_22366</name>
</gene>
<proteinExistence type="predicted"/>
<keyword evidence="1" id="KW-0472">Membrane</keyword>
<accession>A0A4P1RSR8</accession>
<keyword evidence="1" id="KW-0812">Transmembrane</keyword>